<organism evidence="1 2">
    <name type="scientific">ssRNA phage SRR5466725_20</name>
    <dbReference type="NCBI Taxonomy" id="2786419"/>
    <lineage>
        <taxon>Viruses</taxon>
        <taxon>Riboviria</taxon>
        <taxon>Orthornavirae</taxon>
        <taxon>Lenarviricota</taxon>
        <taxon>Leviviricetes</taxon>
        <taxon>Timlovirales</taxon>
        <taxon>Steitzviridae</taxon>
        <taxon>Cahrlavirus</taxon>
        <taxon>Cahrlavirus caenivicinum</taxon>
    </lineage>
</organism>
<keyword evidence="2" id="KW-1185">Reference proteome</keyword>
<sequence length="412" mass="45081">MPMNYSATPQALGYAFNTPHTGYNVRQQHLVHSVSNGRRKGVYTSGGGFLVVKRENIFTTAWLPSYTYGGNQHGGLAAPVGYIGSPPAGPASDPSYSSEASSMNGWGAKGWARARPGNPVANAGQFLGELRQLPQVPLLGRPSEGVLKGSLKGLPGRMLRRLATFRALGNEYLNAQFGWVPFVKDLQGMYELTLDIDKRLDRLRRDNGQSLYRRRVLQDSTSSTSTVSSVNGPFGYLMPTPIIYGGGRSVRTQIVSSSEKIWFVGRFQYYVPNIGTLEWKKRATRALYGGNLTPSLAWELMPWSWLNDWFNSAGDVFSNMSQNAVDNTVAKYAYIMRTSTEETNVTVQTTWGKGHGAFGGYPAGSAMATHVVRRELKMRSNASPFGFGMTFGGLSGYQASILGALGMSRSRF</sequence>
<dbReference type="EMBL" id="BK014102">
    <property type="protein sequence ID" value="DAD52433.1"/>
    <property type="molecule type" value="Genomic_RNA"/>
</dbReference>
<protein>
    <submittedName>
        <fullName evidence="1">Maturation protein</fullName>
    </submittedName>
</protein>
<proteinExistence type="predicted"/>
<dbReference type="GeneID" id="80399816"/>
<gene>
    <name evidence="1" type="primary">SRR5466725_20_1</name>
</gene>
<name>A0A8S5L437_9VIRU</name>
<dbReference type="Proteomes" id="UP000679643">
    <property type="component" value="Segment"/>
</dbReference>
<accession>A0A8S5L437</accession>
<evidence type="ECO:0000313" key="1">
    <source>
        <dbReference type="EMBL" id="DAD52433.1"/>
    </source>
</evidence>
<reference evidence="1" key="1">
    <citation type="submission" date="2020-09" db="EMBL/GenBank/DDBJ databases">
        <title>Leviviricetes taxonomy.</title>
        <authorList>
            <person name="Stockdale S.R."/>
            <person name="Callanan J."/>
            <person name="Adriaenssens E.M."/>
            <person name="Kuhn J.H."/>
            <person name="Rumnieks J."/>
            <person name="Shkoporov A."/>
            <person name="Draper L.A."/>
            <person name="Ross P."/>
            <person name="Hill C."/>
        </authorList>
    </citation>
    <scope>NUCLEOTIDE SEQUENCE</scope>
</reference>
<dbReference type="RefSeq" id="YP_010770477.1">
    <property type="nucleotide sequence ID" value="NC_074281.1"/>
</dbReference>
<evidence type="ECO:0000313" key="2">
    <source>
        <dbReference type="Proteomes" id="UP000679643"/>
    </source>
</evidence>
<dbReference type="KEGG" id="vg:80399816"/>